<dbReference type="EMBL" id="CP012606">
    <property type="protein sequence ID" value="ANH75454.1"/>
    <property type="molecule type" value="Genomic_DNA"/>
</dbReference>
<evidence type="ECO:0000256" key="1">
    <source>
        <dbReference type="SAM" id="MobiDB-lite"/>
    </source>
</evidence>
<organism evidence="2 3">
    <name type="scientific">Ralstonia insidiosa</name>
    <dbReference type="NCBI Taxonomy" id="190721"/>
    <lineage>
        <taxon>Bacteria</taxon>
        <taxon>Pseudomonadati</taxon>
        <taxon>Pseudomonadota</taxon>
        <taxon>Betaproteobacteria</taxon>
        <taxon>Burkholderiales</taxon>
        <taxon>Burkholderiaceae</taxon>
        <taxon>Ralstonia</taxon>
    </lineage>
</organism>
<feature type="compositionally biased region" description="Basic residues" evidence="1">
    <location>
        <begin position="14"/>
        <end position="26"/>
    </location>
</feature>
<sequence>MDHALTLAPSYSKSTRRKRAPRHSRQRLSLSFVDSRPATPDIRQLYTRGLSQSS</sequence>
<dbReference type="KEGG" id="rin:ACS15_4097"/>
<reference evidence="2 3" key="1">
    <citation type="submission" date="2015-09" db="EMBL/GenBank/DDBJ databases">
        <authorList>
            <person name="Xu Y."/>
            <person name="Nagy A."/>
            <person name="Liu N.T."/>
            <person name="Nou X."/>
        </authorList>
    </citation>
    <scope>NUCLEOTIDE SEQUENCE [LARGE SCALE GENOMIC DNA]</scope>
    <source>
        <strain evidence="2 3">FC1138</strain>
    </source>
</reference>
<dbReference type="AlphaFoldDB" id="A0AAC9BM01"/>
<evidence type="ECO:0000313" key="3">
    <source>
        <dbReference type="Proteomes" id="UP000077927"/>
    </source>
</evidence>
<dbReference type="Proteomes" id="UP000077927">
    <property type="component" value="Chromosome 2"/>
</dbReference>
<gene>
    <name evidence="2" type="ORF">ACS15_4097</name>
</gene>
<feature type="region of interest" description="Disordered" evidence="1">
    <location>
        <begin position="1"/>
        <end position="34"/>
    </location>
</feature>
<proteinExistence type="predicted"/>
<name>A0AAC9BM01_9RALS</name>
<evidence type="ECO:0000313" key="2">
    <source>
        <dbReference type="EMBL" id="ANH75454.1"/>
    </source>
</evidence>
<protein>
    <submittedName>
        <fullName evidence="2">Uncharacterized protein</fullName>
    </submittedName>
</protein>
<accession>A0AAC9BM01</accession>